<dbReference type="PANTHER" id="PTHR31299">
    <property type="entry name" value="ESTERASE, PUTATIVE (AFU_ORTHOLOGUE AFUA_1G05850)-RELATED"/>
    <property type="match status" value="1"/>
</dbReference>
<gene>
    <name evidence="1" type="ORF">WJU22_14635</name>
</gene>
<organism evidence="1 2">
    <name type="scientific">Chitinophaga caseinilytica</name>
    <dbReference type="NCBI Taxonomy" id="2267521"/>
    <lineage>
        <taxon>Bacteria</taxon>
        <taxon>Pseudomonadati</taxon>
        <taxon>Bacteroidota</taxon>
        <taxon>Chitinophagia</taxon>
        <taxon>Chitinophagales</taxon>
        <taxon>Chitinophagaceae</taxon>
        <taxon>Chitinophaga</taxon>
    </lineage>
</organism>
<evidence type="ECO:0000313" key="2">
    <source>
        <dbReference type="Proteomes" id="UP001449657"/>
    </source>
</evidence>
<proteinExistence type="predicted"/>
<dbReference type="RefSeq" id="WP_341838926.1">
    <property type="nucleotide sequence ID" value="NZ_CP149792.1"/>
</dbReference>
<keyword evidence="2" id="KW-1185">Reference proteome</keyword>
<dbReference type="Pfam" id="PF05139">
    <property type="entry name" value="Erythro_esteras"/>
    <property type="match status" value="1"/>
</dbReference>
<dbReference type="Proteomes" id="UP001449657">
    <property type="component" value="Chromosome"/>
</dbReference>
<dbReference type="EMBL" id="CP150096">
    <property type="protein sequence ID" value="WZN44134.1"/>
    <property type="molecule type" value="Genomic_DNA"/>
</dbReference>
<name>A0ABZ2Z0T9_9BACT</name>
<protein>
    <submittedName>
        <fullName evidence="1">Erythromycin esterase family protein</fullName>
    </submittedName>
</protein>
<sequence>MAAGISPGEKVKLAGCDDSFREVTPNLLQERLSKYNNTLLNELLADYALRGSMRAPQYYALPGKQRVVNSGKYNGAYDYFAETYSVVDRIDSIYRTLPEKDELAEDLIFHARSTFAMAPAALRDVYMSRDSLMAARINHYAKRAGAKVIVWAHNAHVAKKPVIEDIGRMGQELQIAHSGQFINIGLNSGDGSSYSYIKVRNINADHNFRDPIFQKELLPLKADSWNAAMQAYTKQSVLFDFSRAKPADKSAFETPKPYRFVGYGIEKSEDDSYFKSAPALLYDLVVFIPVTQHTKPIF</sequence>
<dbReference type="InterPro" id="IPR052036">
    <property type="entry name" value="Hydrolase/PRTase-associated"/>
</dbReference>
<dbReference type="SUPFAM" id="SSF159501">
    <property type="entry name" value="EreA/ChaN-like"/>
    <property type="match status" value="1"/>
</dbReference>
<reference evidence="1 2" key="1">
    <citation type="submission" date="2024-03" db="EMBL/GenBank/DDBJ databases">
        <title>Chitinophaga caseinilytica sp. nov., a casein hydrolysing bacterium isolated from forest soil.</title>
        <authorList>
            <person name="Lee D.S."/>
            <person name="Han D.M."/>
            <person name="Baek J.H."/>
            <person name="Choi D.G."/>
            <person name="Jeon J.H."/>
            <person name="Jeon C.O."/>
        </authorList>
    </citation>
    <scope>NUCLEOTIDE SEQUENCE [LARGE SCALE GENOMIC DNA]</scope>
    <source>
        <strain evidence="1 2">KACC 19118</strain>
    </source>
</reference>
<dbReference type="Gene3D" id="3.40.1660.10">
    <property type="entry name" value="EreA-like (biosynthetic domain)"/>
    <property type="match status" value="1"/>
</dbReference>
<accession>A0ABZ2Z0T9</accession>
<dbReference type="PANTHER" id="PTHR31299:SF0">
    <property type="entry name" value="ESTERASE, PUTATIVE (AFU_ORTHOLOGUE AFUA_1G05850)-RELATED"/>
    <property type="match status" value="1"/>
</dbReference>
<dbReference type="InterPro" id="IPR007815">
    <property type="entry name" value="Emycin_Estase"/>
</dbReference>
<evidence type="ECO:0000313" key="1">
    <source>
        <dbReference type="EMBL" id="WZN44134.1"/>
    </source>
</evidence>